<feature type="transmembrane region" description="Helical" evidence="7">
    <location>
        <begin position="302"/>
        <end position="319"/>
    </location>
</feature>
<dbReference type="STRING" id="1109412.BN1221_01960"/>
<dbReference type="InterPro" id="IPR036259">
    <property type="entry name" value="MFS_trans_sf"/>
</dbReference>
<evidence type="ECO:0000313" key="10">
    <source>
        <dbReference type="EMBL" id="RLM28739.1"/>
    </source>
</evidence>
<reference evidence="10 12" key="3">
    <citation type="submission" date="2016-09" db="EMBL/GenBank/DDBJ databases">
        <authorList>
            <person name="Doonan J."/>
            <person name="Pachebat J.A."/>
            <person name="Golyshin P.N."/>
            <person name="Denman S."/>
            <person name="Mcdonald J.E."/>
        </authorList>
    </citation>
    <scope>NUCLEOTIDE SEQUENCE [LARGE SCALE GENOMIC DNA]</scope>
    <source>
        <strain evidence="10 12">FRB141</strain>
    </source>
</reference>
<feature type="transmembrane region" description="Helical" evidence="7">
    <location>
        <begin position="165"/>
        <end position="185"/>
    </location>
</feature>
<dbReference type="InterPro" id="IPR011701">
    <property type="entry name" value="MFS"/>
</dbReference>
<keyword evidence="4 7" id="KW-0812">Transmembrane</keyword>
<dbReference type="Pfam" id="PF07690">
    <property type="entry name" value="MFS_1"/>
    <property type="match status" value="1"/>
</dbReference>
<dbReference type="GO" id="GO:0005886">
    <property type="term" value="C:plasma membrane"/>
    <property type="evidence" value="ECO:0007669"/>
    <property type="project" value="UniProtKB-SubCell"/>
</dbReference>
<evidence type="ECO:0000313" key="11">
    <source>
        <dbReference type="Proteomes" id="UP000044377"/>
    </source>
</evidence>
<dbReference type="NCBIfam" id="NF008650">
    <property type="entry name" value="PRK11646.1"/>
    <property type="match status" value="1"/>
</dbReference>
<dbReference type="Proteomes" id="UP000285972">
    <property type="component" value="Unassembled WGS sequence"/>
</dbReference>
<keyword evidence="6 7" id="KW-0472">Membrane</keyword>
<keyword evidence="5 7" id="KW-1133">Transmembrane helix</keyword>
<dbReference type="Proteomes" id="UP000044377">
    <property type="component" value="Unassembled WGS sequence"/>
</dbReference>
<feature type="domain" description="Major facilitator superfamily (MFS) profile" evidence="8">
    <location>
        <begin position="1"/>
        <end position="394"/>
    </location>
</feature>
<comment type="subcellular location">
    <subcellularLocation>
        <location evidence="1">Cell membrane</location>
        <topology evidence="1">Multi-pass membrane protein</topology>
    </subcellularLocation>
</comment>
<organism evidence="9 11">
    <name type="scientific">Brenneria goodwinii</name>
    <dbReference type="NCBI Taxonomy" id="1109412"/>
    <lineage>
        <taxon>Bacteria</taxon>
        <taxon>Pseudomonadati</taxon>
        <taxon>Pseudomonadota</taxon>
        <taxon>Gammaproteobacteria</taxon>
        <taxon>Enterobacterales</taxon>
        <taxon>Pectobacteriaceae</taxon>
        <taxon>Brenneria</taxon>
    </lineage>
</organism>
<dbReference type="KEGG" id="bgj:AWC36_20375"/>
<feature type="transmembrane region" description="Helical" evidence="7">
    <location>
        <begin position="339"/>
        <end position="358"/>
    </location>
</feature>
<feature type="transmembrane region" description="Helical" evidence="7">
    <location>
        <begin position="45"/>
        <end position="67"/>
    </location>
</feature>
<evidence type="ECO:0000256" key="6">
    <source>
        <dbReference type="ARBA" id="ARBA00023136"/>
    </source>
</evidence>
<dbReference type="InterPro" id="IPR020846">
    <property type="entry name" value="MFS_dom"/>
</dbReference>
<feature type="transmembrane region" description="Helical" evidence="7">
    <location>
        <begin position="215"/>
        <end position="240"/>
    </location>
</feature>
<feature type="transmembrane region" description="Helical" evidence="7">
    <location>
        <begin position="370"/>
        <end position="390"/>
    </location>
</feature>
<dbReference type="GO" id="GO:0022857">
    <property type="term" value="F:transmembrane transporter activity"/>
    <property type="evidence" value="ECO:0007669"/>
    <property type="project" value="InterPro"/>
</dbReference>
<sequence length="404" mass="44532">MLPVTARARRAGKRFLLLDNMLLELGFSAVFPLLSVHFVEQLGWPAIIVGVALAIWQFIQSGTGILGGAIADRLGAKPMMVTGMLLRAAGFGVMAFADAGWILMLACALAAFGGMLFSPCRSALVIKLVRPAERGRFYSILMVEDSAFRVIGALLGSWLLMHYDFRHVCLAGMLFFVLAAGWNLWKLPAYKLSSVRAPVLSGMARAFRDRNFRRYVLTLTGYYTLNVQVMLMLPVAILSVAHTPAAVGWMYSVDAVMAVLLLYPLARWSERHFRLEQRLIIGLAIMTLSLLFVGFTHTLLPLFMLVITFYFGSLIAEPARETLSAELSDYRARGSYMGFSRMGAAVGGAIGYSGGGWLYDLGAAQDTPALPWLILGVIGFVTLLALYVQFRRRPTRRIARVQSL</sequence>
<dbReference type="EMBL" id="MJLX01000004">
    <property type="protein sequence ID" value="RLM28739.1"/>
    <property type="molecule type" value="Genomic_DNA"/>
</dbReference>
<dbReference type="CDD" id="cd17329">
    <property type="entry name" value="MFS_MdtH_MDR_like"/>
    <property type="match status" value="1"/>
</dbReference>
<evidence type="ECO:0000256" key="5">
    <source>
        <dbReference type="ARBA" id="ARBA00022989"/>
    </source>
</evidence>
<accession>A0A0G4JUV8</accession>
<evidence type="ECO:0000256" key="4">
    <source>
        <dbReference type="ARBA" id="ARBA00022692"/>
    </source>
</evidence>
<evidence type="ECO:0000256" key="3">
    <source>
        <dbReference type="ARBA" id="ARBA00022475"/>
    </source>
</evidence>
<protein>
    <submittedName>
        <fullName evidence="9">MFS superfamily export protein YceL</fullName>
    </submittedName>
    <submittedName>
        <fullName evidence="10">Multidrug resistance protein MdtH</fullName>
    </submittedName>
</protein>
<dbReference type="PANTHER" id="PTHR23517">
    <property type="entry name" value="RESISTANCE PROTEIN MDTM, PUTATIVE-RELATED-RELATED"/>
    <property type="match status" value="1"/>
</dbReference>
<reference evidence="11" key="1">
    <citation type="submission" date="2015-01" db="EMBL/GenBank/DDBJ databases">
        <authorList>
            <person name="Paterson Steve"/>
        </authorList>
    </citation>
    <scope>NUCLEOTIDE SEQUENCE [LARGE SCALE GENOMIC DNA]</scope>
    <source>
        <strain evidence="11">OBR1</strain>
    </source>
</reference>
<keyword evidence="2" id="KW-0813">Transport</keyword>
<dbReference type="PANTHER" id="PTHR23517:SF2">
    <property type="entry name" value="MULTIDRUG RESISTANCE PROTEIN MDTH"/>
    <property type="match status" value="1"/>
</dbReference>
<evidence type="ECO:0000313" key="9">
    <source>
        <dbReference type="EMBL" id="CPR16227.1"/>
    </source>
</evidence>
<evidence type="ECO:0000256" key="7">
    <source>
        <dbReference type="SAM" id="Phobius"/>
    </source>
</evidence>
<feature type="transmembrane region" description="Helical" evidence="7">
    <location>
        <begin position="278"/>
        <end position="296"/>
    </location>
</feature>
<evidence type="ECO:0000256" key="2">
    <source>
        <dbReference type="ARBA" id="ARBA00022448"/>
    </source>
</evidence>
<evidence type="ECO:0000259" key="8">
    <source>
        <dbReference type="PROSITE" id="PS50850"/>
    </source>
</evidence>
<evidence type="ECO:0000256" key="1">
    <source>
        <dbReference type="ARBA" id="ARBA00004651"/>
    </source>
</evidence>
<evidence type="ECO:0000313" key="12">
    <source>
        <dbReference type="Proteomes" id="UP000285972"/>
    </source>
</evidence>
<feature type="transmembrane region" description="Helical" evidence="7">
    <location>
        <begin position="21"/>
        <end position="39"/>
    </location>
</feature>
<dbReference type="PROSITE" id="PS50850">
    <property type="entry name" value="MFS"/>
    <property type="match status" value="1"/>
</dbReference>
<dbReference type="AlphaFoldDB" id="A0A0G4JUV8"/>
<dbReference type="GeneID" id="70909184"/>
<dbReference type="OrthoDB" id="56516at2"/>
<dbReference type="InterPro" id="IPR050171">
    <property type="entry name" value="MFS_Transporters"/>
</dbReference>
<dbReference type="Gene3D" id="1.20.1250.20">
    <property type="entry name" value="MFS general substrate transporter like domains"/>
    <property type="match status" value="1"/>
</dbReference>
<proteinExistence type="predicted"/>
<reference evidence="9" key="2">
    <citation type="submission" date="2015-01" db="EMBL/GenBank/DDBJ databases">
        <authorList>
            <person name="Xiang T."/>
            <person name="Song Y."/>
            <person name="Huang L."/>
            <person name="Wang B."/>
            <person name="Wu P."/>
        </authorList>
    </citation>
    <scope>NUCLEOTIDE SEQUENCE [LARGE SCALE GENOMIC DNA]</scope>
    <source>
        <strain evidence="9">OBR1</strain>
    </source>
</reference>
<dbReference type="SUPFAM" id="SSF103473">
    <property type="entry name" value="MFS general substrate transporter"/>
    <property type="match status" value="1"/>
</dbReference>
<name>A0A0G4JUV8_9GAMM</name>
<dbReference type="EMBL" id="CGIG01000001">
    <property type="protein sequence ID" value="CPR16227.1"/>
    <property type="molecule type" value="Genomic_DNA"/>
</dbReference>
<feature type="transmembrane region" description="Helical" evidence="7">
    <location>
        <begin position="246"/>
        <end position="266"/>
    </location>
</feature>
<keyword evidence="3" id="KW-1003">Cell membrane</keyword>
<dbReference type="RefSeq" id="WP_048637144.1">
    <property type="nucleotide sequence ID" value="NZ_CGIG01000001.1"/>
</dbReference>
<keyword evidence="11" id="KW-1185">Reference proteome</keyword>
<gene>
    <name evidence="10" type="ORF">BIY26_02540</name>
    <name evidence="9" type="ORF">BN1221_01960</name>
</gene>